<protein>
    <recommendedName>
        <fullName evidence="3">Histone-lysine N-methyltransferase SETMAR</fullName>
    </recommendedName>
</protein>
<comment type="caution">
    <text evidence="1">The sequence shown here is derived from an EMBL/GenBank/DDBJ whole genome shotgun (WGS) entry which is preliminary data.</text>
</comment>
<organism evidence="1 2">
    <name type="scientific">Eumeta variegata</name>
    <name type="common">Bagworm moth</name>
    <name type="synonym">Eumeta japonica</name>
    <dbReference type="NCBI Taxonomy" id="151549"/>
    <lineage>
        <taxon>Eukaryota</taxon>
        <taxon>Metazoa</taxon>
        <taxon>Ecdysozoa</taxon>
        <taxon>Arthropoda</taxon>
        <taxon>Hexapoda</taxon>
        <taxon>Insecta</taxon>
        <taxon>Pterygota</taxon>
        <taxon>Neoptera</taxon>
        <taxon>Endopterygota</taxon>
        <taxon>Lepidoptera</taxon>
        <taxon>Glossata</taxon>
        <taxon>Ditrysia</taxon>
        <taxon>Tineoidea</taxon>
        <taxon>Psychidae</taxon>
        <taxon>Oiketicinae</taxon>
        <taxon>Eumeta</taxon>
    </lineage>
</organism>
<gene>
    <name evidence="1" type="ORF">EVAR_91705_1</name>
</gene>
<keyword evidence="2" id="KW-1185">Reference proteome</keyword>
<sequence length="100" mass="12203">MQRSIYNWFAEFKRCRVNLCDEFRGGRPSTAVNNKSIDALRRMIETYRHVSYHEIGASLDIGMISMKYNIWRIEKENQERRPRRRRTFFSVFFLQSTFKI</sequence>
<evidence type="ECO:0000313" key="2">
    <source>
        <dbReference type="Proteomes" id="UP000299102"/>
    </source>
</evidence>
<dbReference type="OrthoDB" id="10017160at2759"/>
<evidence type="ECO:0008006" key="3">
    <source>
        <dbReference type="Google" id="ProtNLM"/>
    </source>
</evidence>
<name>A0A4C1T0H4_EUMVA</name>
<dbReference type="AlphaFoldDB" id="A0A4C1T0H4"/>
<reference evidence="1 2" key="1">
    <citation type="journal article" date="2019" name="Commun. Biol.">
        <title>The bagworm genome reveals a unique fibroin gene that provides high tensile strength.</title>
        <authorList>
            <person name="Kono N."/>
            <person name="Nakamura H."/>
            <person name="Ohtoshi R."/>
            <person name="Tomita M."/>
            <person name="Numata K."/>
            <person name="Arakawa K."/>
        </authorList>
    </citation>
    <scope>NUCLEOTIDE SEQUENCE [LARGE SCALE GENOMIC DNA]</scope>
</reference>
<proteinExistence type="predicted"/>
<dbReference type="Proteomes" id="UP000299102">
    <property type="component" value="Unassembled WGS sequence"/>
</dbReference>
<dbReference type="EMBL" id="BGZK01004085">
    <property type="protein sequence ID" value="GBP06761.1"/>
    <property type="molecule type" value="Genomic_DNA"/>
</dbReference>
<accession>A0A4C1T0H4</accession>
<evidence type="ECO:0000313" key="1">
    <source>
        <dbReference type="EMBL" id="GBP06761.1"/>
    </source>
</evidence>